<evidence type="ECO:0000259" key="1">
    <source>
        <dbReference type="Pfam" id="PF00724"/>
    </source>
</evidence>
<evidence type="ECO:0000313" key="3">
    <source>
        <dbReference type="Proteomes" id="UP000537161"/>
    </source>
</evidence>
<proteinExistence type="predicted"/>
<keyword evidence="3" id="KW-1185">Reference proteome</keyword>
<dbReference type="PANTHER" id="PTHR22893:SF55">
    <property type="entry name" value="OXIDOREDUCTASE-RELATED"/>
    <property type="match status" value="1"/>
</dbReference>
<accession>A0A7W9B2Q0</accession>
<dbReference type="Pfam" id="PF00724">
    <property type="entry name" value="Oxidored_FMN"/>
    <property type="match status" value="1"/>
</dbReference>
<dbReference type="PANTHER" id="PTHR22893">
    <property type="entry name" value="NADH OXIDOREDUCTASE-RELATED"/>
    <property type="match status" value="1"/>
</dbReference>
<feature type="domain" description="NADH:flavin oxidoreductase/NADH oxidase N-terminal" evidence="1">
    <location>
        <begin position="8"/>
        <end position="370"/>
    </location>
</feature>
<reference evidence="2 3" key="1">
    <citation type="submission" date="2020-08" db="EMBL/GenBank/DDBJ databases">
        <title>Genomic Encyclopedia of Type Strains, Phase IV (KMG-IV): sequencing the most valuable type-strain genomes for metagenomic binning, comparative biology and taxonomic classification.</title>
        <authorList>
            <person name="Goeker M."/>
        </authorList>
    </citation>
    <scope>NUCLEOTIDE SEQUENCE [LARGE SCALE GENOMIC DNA]</scope>
    <source>
        <strain evidence="2 3">DSM 27163</strain>
    </source>
</reference>
<protein>
    <submittedName>
        <fullName evidence="2">2,4-dienoyl-CoA reductase-like NADH-dependent reductase (Old Yellow Enzyme family)</fullName>
    </submittedName>
</protein>
<dbReference type="Gene3D" id="3.20.20.70">
    <property type="entry name" value="Aldolase class I"/>
    <property type="match status" value="1"/>
</dbReference>
<dbReference type="GO" id="GO:0005829">
    <property type="term" value="C:cytosol"/>
    <property type="evidence" value="ECO:0007669"/>
    <property type="project" value="TreeGrafter"/>
</dbReference>
<dbReference type="InterPro" id="IPR013785">
    <property type="entry name" value="Aldolase_TIM"/>
</dbReference>
<dbReference type="AlphaFoldDB" id="A0A7W9B2Q0"/>
<dbReference type="InterPro" id="IPR045247">
    <property type="entry name" value="Oye-like"/>
</dbReference>
<dbReference type="InterPro" id="IPR001155">
    <property type="entry name" value="OxRdtase_FMN_N"/>
</dbReference>
<dbReference type="RefSeq" id="WP_184094885.1">
    <property type="nucleotide sequence ID" value="NZ_JACIJH010000001.1"/>
</dbReference>
<comment type="caution">
    <text evidence="2">The sequence shown here is derived from an EMBL/GenBank/DDBJ whole genome shotgun (WGS) entry which is preliminary data.</text>
</comment>
<dbReference type="SUPFAM" id="SSF51395">
    <property type="entry name" value="FMN-linked oxidoreductases"/>
    <property type="match status" value="1"/>
</dbReference>
<dbReference type="GO" id="GO:0010181">
    <property type="term" value="F:FMN binding"/>
    <property type="evidence" value="ECO:0007669"/>
    <property type="project" value="InterPro"/>
</dbReference>
<dbReference type="EMBL" id="JACIJH010000001">
    <property type="protein sequence ID" value="MBB5705131.1"/>
    <property type="molecule type" value="Genomic_DNA"/>
</dbReference>
<gene>
    <name evidence="2" type="ORF">FHR21_000456</name>
</gene>
<sequence>MDERIAPLFSPFALRSLRLANRIVMAPMTRGFSPNGTPGADVAAYYARRADTGLIITEGVGVDHPAALGGSGVDGDNAPHMYGKAALEGWRAVVDAVHAAGGVILPQLWHQGVMREMGTGPHPEVESVRPSGIWGPLDRTAMVSPHYMETVAGEPGRPMSDSEVADVIASFARSARWAMEIGFDGIAIHGAHGYMIDNFLWEGTNRRTDRWGGDHRARTAFAAELVRAVRREIGPEPVVNFRFSQWKQQDVRARLAETPQQLAEVLGPIADAGVDIFDGSQRYFDRPEYDGSPLNLAGWAKKLTGKAAQTVGGVGLNSGVYDSKKTGGSDAAVENVHKVAERLARGEFDLVGVGRAIMHDPEWTRRIREGDELLPFDEGSRLVLT</sequence>
<dbReference type="GO" id="GO:0016491">
    <property type="term" value="F:oxidoreductase activity"/>
    <property type="evidence" value="ECO:0007669"/>
    <property type="project" value="InterPro"/>
</dbReference>
<name>A0A7W9B2Q0_9SPHN</name>
<dbReference type="Proteomes" id="UP000537161">
    <property type="component" value="Unassembled WGS sequence"/>
</dbReference>
<dbReference type="CDD" id="cd04747">
    <property type="entry name" value="OYE_like_5_FMN"/>
    <property type="match status" value="1"/>
</dbReference>
<organism evidence="2 3">
    <name type="scientific">Sphingopyxis panaciterrulae</name>
    <dbReference type="NCBI Taxonomy" id="462372"/>
    <lineage>
        <taxon>Bacteria</taxon>
        <taxon>Pseudomonadati</taxon>
        <taxon>Pseudomonadota</taxon>
        <taxon>Alphaproteobacteria</taxon>
        <taxon>Sphingomonadales</taxon>
        <taxon>Sphingomonadaceae</taxon>
        <taxon>Sphingopyxis</taxon>
    </lineage>
</organism>
<evidence type="ECO:0000313" key="2">
    <source>
        <dbReference type="EMBL" id="MBB5705131.1"/>
    </source>
</evidence>